<gene>
    <name evidence="3" type="ORF">UIB01_10435</name>
</gene>
<dbReference type="EMBL" id="CP007509">
    <property type="protein sequence ID" value="AHY42861.1"/>
    <property type="molecule type" value="Genomic_DNA"/>
</dbReference>
<feature type="domain" description="DUF7931" evidence="2">
    <location>
        <begin position="62"/>
        <end position="207"/>
    </location>
</feature>
<dbReference type="OrthoDB" id="6999610at2"/>
<sequence length="209" mass="23805">MSDNASDEQEDQAELPAIDFHSPGRFSVHNPQADIPEPQAWAPAPYHLGQNTALQRFSKPIEVRQHALAMLQQAKRCVCIFTTDLEPWLYHHSSVQQACTRLLLSHPRNQLRILVADPTRAVKEGHRLLQLARRLTSNVHIRKLNPDHPTTSGTYLIADDCGLLERPKADQYAGYALYRDLGRVRMRQAEFDKAWDHGLSDANLRSFLL</sequence>
<dbReference type="InterPro" id="IPR057691">
    <property type="entry name" value="DUF7931"/>
</dbReference>
<protein>
    <recommendedName>
        <fullName evidence="2">DUF7931 domain-containing protein</fullName>
    </recommendedName>
</protein>
<feature type="region of interest" description="Disordered" evidence="1">
    <location>
        <begin position="1"/>
        <end position="33"/>
    </location>
</feature>
<dbReference type="Pfam" id="PF25559">
    <property type="entry name" value="DUF7931"/>
    <property type="match status" value="1"/>
</dbReference>
<accession>A0A023WS86</accession>
<proteinExistence type="predicted"/>
<evidence type="ECO:0000256" key="1">
    <source>
        <dbReference type="SAM" id="MobiDB-lite"/>
    </source>
</evidence>
<dbReference type="PATRIC" id="fig|316.97.peg.2085"/>
<evidence type="ECO:0000313" key="3">
    <source>
        <dbReference type="EMBL" id="AHY42861.1"/>
    </source>
</evidence>
<dbReference type="Proteomes" id="UP000025238">
    <property type="component" value="Chromosome"/>
</dbReference>
<evidence type="ECO:0000259" key="2">
    <source>
        <dbReference type="Pfam" id="PF25559"/>
    </source>
</evidence>
<name>A0A023WS86_STUST</name>
<organism evidence="3 4">
    <name type="scientific">Stutzerimonas stutzeri</name>
    <name type="common">Pseudomonas stutzeri</name>
    <dbReference type="NCBI Taxonomy" id="316"/>
    <lineage>
        <taxon>Bacteria</taxon>
        <taxon>Pseudomonadati</taxon>
        <taxon>Pseudomonadota</taxon>
        <taxon>Gammaproteobacteria</taxon>
        <taxon>Pseudomonadales</taxon>
        <taxon>Pseudomonadaceae</taxon>
        <taxon>Stutzerimonas</taxon>
    </lineage>
</organism>
<reference evidence="3 4" key="1">
    <citation type="submission" date="2014-03" db="EMBL/GenBank/DDBJ databases">
        <title>Complete genome sequence of Pseudomonas stutzeri 19SMN4.</title>
        <authorList>
            <person name="Brunet-Galmes I."/>
            <person name="Nogales B."/>
            <person name="Busquets A."/>
            <person name="Pena A."/>
            <person name="Gomila M."/>
            <person name="Garcia-Valdes E."/>
            <person name="Lalucat J."/>
            <person name="Bennasar A."/>
            <person name="Bosch R."/>
        </authorList>
    </citation>
    <scope>NUCLEOTIDE SEQUENCE [LARGE SCALE GENOMIC DNA]</scope>
    <source>
        <strain evidence="3 4">19SMN4</strain>
    </source>
</reference>
<dbReference type="AlphaFoldDB" id="A0A023WS86"/>
<dbReference type="KEGG" id="pstu:UIB01_10435"/>
<evidence type="ECO:0000313" key="4">
    <source>
        <dbReference type="Proteomes" id="UP000025238"/>
    </source>
</evidence>
<feature type="compositionally biased region" description="Acidic residues" evidence="1">
    <location>
        <begin position="1"/>
        <end position="13"/>
    </location>
</feature>